<feature type="transmembrane region" description="Helical" evidence="1">
    <location>
        <begin position="37"/>
        <end position="56"/>
    </location>
</feature>
<organism evidence="2 3">
    <name type="scientific">Sphingobacterium suaedae</name>
    <dbReference type="NCBI Taxonomy" id="1686402"/>
    <lineage>
        <taxon>Bacteria</taxon>
        <taxon>Pseudomonadati</taxon>
        <taxon>Bacteroidota</taxon>
        <taxon>Sphingobacteriia</taxon>
        <taxon>Sphingobacteriales</taxon>
        <taxon>Sphingobacteriaceae</taxon>
        <taxon>Sphingobacterium</taxon>
    </lineage>
</organism>
<protein>
    <recommendedName>
        <fullName evidence="4">DoxX family protein</fullName>
    </recommendedName>
</protein>
<feature type="transmembrane region" description="Helical" evidence="1">
    <location>
        <begin position="61"/>
        <end position="79"/>
    </location>
</feature>
<evidence type="ECO:0000313" key="3">
    <source>
        <dbReference type="Proteomes" id="UP001597545"/>
    </source>
</evidence>
<dbReference type="RefSeq" id="WP_380906037.1">
    <property type="nucleotide sequence ID" value="NZ_JBHUEG010000019.1"/>
</dbReference>
<dbReference type="Proteomes" id="UP001597545">
    <property type="component" value="Unassembled WGS sequence"/>
</dbReference>
<keyword evidence="1" id="KW-0472">Membrane</keyword>
<comment type="caution">
    <text evidence="2">The sequence shown here is derived from an EMBL/GenBank/DDBJ whole genome shotgun (WGS) entry which is preliminary data.</text>
</comment>
<reference evidence="3" key="1">
    <citation type="journal article" date="2019" name="Int. J. Syst. Evol. Microbiol.">
        <title>The Global Catalogue of Microorganisms (GCM) 10K type strain sequencing project: providing services to taxonomists for standard genome sequencing and annotation.</title>
        <authorList>
            <consortium name="The Broad Institute Genomics Platform"/>
            <consortium name="The Broad Institute Genome Sequencing Center for Infectious Disease"/>
            <person name="Wu L."/>
            <person name="Ma J."/>
        </authorList>
    </citation>
    <scope>NUCLEOTIDE SEQUENCE [LARGE SCALE GENOMIC DNA]</scope>
    <source>
        <strain evidence="3">KCTC 42662</strain>
    </source>
</reference>
<evidence type="ECO:0000313" key="2">
    <source>
        <dbReference type="EMBL" id="MFD2549718.1"/>
    </source>
</evidence>
<feature type="transmembrane region" description="Helical" evidence="1">
    <location>
        <begin position="85"/>
        <end position="102"/>
    </location>
</feature>
<keyword evidence="1" id="KW-1133">Transmembrane helix</keyword>
<keyword evidence="3" id="KW-1185">Reference proteome</keyword>
<accession>A0ABW5KMZ9</accession>
<name>A0ABW5KMZ9_9SPHI</name>
<proteinExistence type="predicted"/>
<evidence type="ECO:0008006" key="4">
    <source>
        <dbReference type="Google" id="ProtNLM"/>
    </source>
</evidence>
<dbReference type="EMBL" id="JBHULR010000020">
    <property type="protein sequence ID" value="MFD2549718.1"/>
    <property type="molecule type" value="Genomic_DNA"/>
</dbReference>
<keyword evidence="1" id="KW-0812">Transmembrane</keyword>
<sequence>MKRRVSLIQGYYYVIAGVWPVVHRISFLQVTGGKQDLWLVELVGLLSVAIGLALIIKRYSFLGFCTALAFTVIDLRYAGMHTSSPAYLIDAVIQLLFMGALIKEAYQRFTYFVLKKANRFKNTESPAVHMQQVCD</sequence>
<evidence type="ECO:0000256" key="1">
    <source>
        <dbReference type="SAM" id="Phobius"/>
    </source>
</evidence>
<feature type="transmembrane region" description="Helical" evidence="1">
    <location>
        <begin position="12"/>
        <end position="31"/>
    </location>
</feature>
<gene>
    <name evidence="2" type="ORF">ACFSR5_18890</name>
</gene>